<sequence>MKGDKGINKELNAVLKVQLTNINQYFLHARMHRNWGYHELDERTYKASIKAMKHADKAIQRILFLEGLPNLQDLGKLYIGEDVPEVLKNDLKAEYGYREVLVEAIAKCEKEQDFVSRAMLVDFLDDAEEFIDYLETNIGLIDKVGIQNYLQSAMGEIDD</sequence>
<evidence type="ECO:0000256" key="6">
    <source>
        <dbReference type="ARBA" id="ARBA00023004"/>
    </source>
</evidence>
<evidence type="ECO:0000256" key="4">
    <source>
        <dbReference type="ARBA" id="ARBA00022617"/>
    </source>
</evidence>
<dbReference type="AlphaFoldDB" id="K9HU98"/>
<organism evidence="10 11">
    <name type="scientific">Caenispirillum salinarum AK4</name>
    <dbReference type="NCBI Taxonomy" id="1238182"/>
    <lineage>
        <taxon>Bacteria</taxon>
        <taxon>Pseudomonadati</taxon>
        <taxon>Pseudomonadota</taxon>
        <taxon>Alphaproteobacteria</taxon>
        <taxon>Rhodospirillales</taxon>
        <taxon>Novispirillaceae</taxon>
        <taxon>Caenispirillum</taxon>
    </lineage>
</organism>
<feature type="binding site" evidence="8">
    <location>
        <position position="54"/>
    </location>
    <ligand>
        <name>Fe cation</name>
        <dbReference type="ChEBI" id="CHEBI:24875"/>
        <label>1</label>
    </ligand>
</feature>
<name>K9HU98_9PROT</name>
<protein>
    <recommendedName>
        <fullName evidence="7">Bacterioferritin</fullName>
    </recommendedName>
</protein>
<dbReference type="GO" id="GO:0004322">
    <property type="term" value="F:ferroxidase activity"/>
    <property type="evidence" value="ECO:0007669"/>
    <property type="project" value="TreeGrafter"/>
</dbReference>
<dbReference type="InterPro" id="IPR009040">
    <property type="entry name" value="Ferritin-like_diiron"/>
</dbReference>
<dbReference type="GO" id="GO:0008199">
    <property type="term" value="F:ferric iron binding"/>
    <property type="evidence" value="ECO:0007669"/>
    <property type="project" value="InterPro"/>
</dbReference>
<feature type="binding site" description="axial binding residue" evidence="8">
    <location>
        <position position="52"/>
    </location>
    <ligand>
        <name>heme b</name>
        <dbReference type="ChEBI" id="CHEBI:60344"/>
        <note>ligand shared between dimeric partners</note>
    </ligand>
    <ligandPart>
        <name>Fe</name>
        <dbReference type="ChEBI" id="CHEBI:18248"/>
    </ligandPart>
</feature>
<comment type="caution">
    <text evidence="10">The sequence shown here is derived from an EMBL/GenBank/DDBJ whole genome shotgun (WGS) entry which is preliminary data.</text>
</comment>
<gene>
    <name evidence="10" type="ORF">C882_3577</name>
</gene>
<dbReference type="Pfam" id="PF00210">
    <property type="entry name" value="Ferritin"/>
    <property type="match status" value="1"/>
</dbReference>
<dbReference type="Gene3D" id="1.20.1260.10">
    <property type="match status" value="1"/>
</dbReference>
<dbReference type="OrthoDB" id="9800505at2"/>
<dbReference type="PROSITE" id="PS50905">
    <property type="entry name" value="FERRITIN_LIKE"/>
    <property type="match status" value="1"/>
</dbReference>
<feature type="binding site" evidence="8">
    <location>
        <position position="94"/>
    </location>
    <ligand>
        <name>Fe cation</name>
        <dbReference type="ChEBI" id="CHEBI:24875"/>
        <label>2</label>
    </ligand>
</feature>
<dbReference type="Proteomes" id="UP000009881">
    <property type="component" value="Unassembled WGS sequence"/>
</dbReference>
<keyword evidence="11" id="KW-1185">Reference proteome</keyword>
<dbReference type="PANTHER" id="PTHR30295">
    <property type="entry name" value="BACTERIOFERRITIN"/>
    <property type="match status" value="1"/>
</dbReference>
<keyword evidence="5 7" id="KW-0479">Metal-binding</keyword>
<evidence type="ECO:0000256" key="3">
    <source>
        <dbReference type="ARBA" id="ARBA00022434"/>
    </source>
</evidence>
<keyword evidence="3 7" id="KW-0409">Iron storage</keyword>
<comment type="similarity">
    <text evidence="2 7">Belongs to the bacterioferritin family.</text>
</comment>
<reference evidence="10 11" key="1">
    <citation type="journal article" date="2013" name="Genome Announc.">
        <title>Draft Genome Sequence of an Alphaproteobacterium, Caenispirillum salinarum AK4(T), Isolated from a Solar Saltern.</title>
        <authorList>
            <person name="Khatri I."/>
            <person name="Singh A."/>
            <person name="Korpole S."/>
            <person name="Pinnaka A.K."/>
            <person name="Subramanian S."/>
        </authorList>
    </citation>
    <scope>NUCLEOTIDE SEQUENCE [LARGE SCALE GENOMIC DNA]</scope>
    <source>
        <strain evidence="10 11">AK4</strain>
    </source>
</reference>
<evidence type="ECO:0000256" key="8">
    <source>
        <dbReference type="PIRSR" id="PIRSR002560-1"/>
    </source>
</evidence>
<evidence type="ECO:0000256" key="1">
    <source>
        <dbReference type="ARBA" id="ARBA00001970"/>
    </source>
</evidence>
<evidence type="ECO:0000313" key="10">
    <source>
        <dbReference type="EMBL" id="EKV31826.1"/>
    </source>
</evidence>
<dbReference type="PATRIC" id="fig|1238182.3.peg.1248"/>
<dbReference type="PRINTS" id="PR00601">
    <property type="entry name" value="BACFERRITIN"/>
</dbReference>
<feature type="domain" description="Ferritin-like diiron" evidence="9">
    <location>
        <begin position="1"/>
        <end position="145"/>
    </location>
</feature>
<dbReference type="NCBIfam" id="TIGR00754">
    <property type="entry name" value="bfr"/>
    <property type="match status" value="1"/>
</dbReference>
<dbReference type="InterPro" id="IPR002024">
    <property type="entry name" value="Bacterioferritin"/>
</dbReference>
<proteinExistence type="inferred from homology"/>
<comment type="cofactor">
    <cofactor evidence="1">
        <name>heme b</name>
        <dbReference type="ChEBI" id="CHEBI:60344"/>
    </cofactor>
</comment>
<evidence type="ECO:0000256" key="7">
    <source>
        <dbReference type="PIRNR" id="PIRNR002560"/>
    </source>
</evidence>
<dbReference type="PANTHER" id="PTHR30295:SF0">
    <property type="entry name" value="BACTERIOFERRITIN"/>
    <property type="match status" value="1"/>
</dbReference>
<keyword evidence="4" id="KW-0349">Heme</keyword>
<dbReference type="SUPFAM" id="SSF47240">
    <property type="entry name" value="Ferritin-like"/>
    <property type="match status" value="1"/>
</dbReference>
<dbReference type="GO" id="GO:0020037">
    <property type="term" value="F:heme binding"/>
    <property type="evidence" value="ECO:0007669"/>
    <property type="project" value="TreeGrafter"/>
</dbReference>
<evidence type="ECO:0000256" key="2">
    <source>
        <dbReference type="ARBA" id="ARBA00008093"/>
    </source>
</evidence>
<dbReference type="InterPro" id="IPR012347">
    <property type="entry name" value="Ferritin-like"/>
</dbReference>
<dbReference type="InterPro" id="IPR009078">
    <property type="entry name" value="Ferritin-like_SF"/>
</dbReference>
<dbReference type="EMBL" id="ANHY01000005">
    <property type="protein sequence ID" value="EKV31826.1"/>
    <property type="molecule type" value="Genomic_DNA"/>
</dbReference>
<dbReference type="GO" id="GO:0005829">
    <property type="term" value="C:cytosol"/>
    <property type="evidence" value="ECO:0007669"/>
    <property type="project" value="TreeGrafter"/>
</dbReference>
<evidence type="ECO:0000256" key="5">
    <source>
        <dbReference type="ARBA" id="ARBA00022723"/>
    </source>
</evidence>
<accession>K9HU98</accession>
<dbReference type="eggNOG" id="COG2193">
    <property type="taxonomic scope" value="Bacteria"/>
</dbReference>
<dbReference type="PIRSF" id="PIRSF002560">
    <property type="entry name" value="Bacterioferritin"/>
    <property type="match status" value="1"/>
</dbReference>
<evidence type="ECO:0000313" key="11">
    <source>
        <dbReference type="Proteomes" id="UP000009881"/>
    </source>
</evidence>
<dbReference type="InterPro" id="IPR008331">
    <property type="entry name" value="Ferritin_DPS_dom"/>
</dbReference>
<dbReference type="STRING" id="1238182.C882_3577"/>
<evidence type="ECO:0000259" key="9">
    <source>
        <dbReference type="PROSITE" id="PS50905"/>
    </source>
</evidence>
<dbReference type="GO" id="GO:0006826">
    <property type="term" value="P:iron ion transport"/>
    <property type="evidence" value="ECO:0007669"/>
    <property type="project" value="InterPro"/>
</dbReference>
<dbReference type="GO" id="GO:0006879">
    <property type="term" value="P:intracellular iron ion homeostasis"/>
    <property type="evidence" value="ECO:0007669"/>
    <property type="project" value="UniProtKB-KW"/>
</dbReference>
<dbReference type="RefSeq" id="WP_009539695.1">
    <property type="nucleotide sequence ID" value="NZ_ANHY01000005.1"/>
</dbReference>
<keyword evidence="6 7" id="KW-0408">Iron</keyword>
<dbReference type="CDD" id="cd00907">
    <property type="entry name" value="Bacterioferritin"/>
    <property type="match status" value="1"/>
</dbReference>